<dbReference type="Proteomes" id="UP000008461">
    <property type="component" value="Chromosome"/>
</dbReference>
<protein>
    <submittedName>
        <fullName evidence="2">Aldo/keto reductase</fullName>
    </submittedName>
</protein>
<dbReference type="InterPro" id="IPR053135">
    <property type="entry name" value="AKR2_Oxidoreductase"/>
</dbReference>
<accession>F4L454</accession>
<proteinExistence type="predicted"/>
<keyword evidence="3" id="KW-1185">Reference proteome</keyword>
<dbReference type="PANTHER" id="PTHR43312">
    <property type="entry name" value="D-THREO-ALDOSE 1-DEHYDROGENASE"/>
    <property type="match status" value="1"/>
</dbReference>
<dbReference type="InterPro" id="IPR023210">
    <property type="entry name" value="NADP_OxRdtase_dom"/>
</dbReference>
<dbReference type="HOGENOM" id="CLU_071533_0_0_10"/>
<gene>
    <name evidence="2" type="ordered locus">Halhy_2887</name>
</gene>
<reference evidence="2 3" key="1">
    <citation type="journal article" date="2011" name="Stand. Genomic Sci.">
        <title>Complete genome sequence of Haliscomenobacter hydrossis type strain (O).</title>
        <authorList>
            <consortium name="US DOE Joint Genome Institute (JGI-PGF)"/>
            <person name="Daligault H."/>
            <person name="Lapidus A."/>
            <person name="Zeytun A."/>
            <person name="Nolan M."/>
            <person name="Lucas S."/>
            <person name="Del Rio T.G."/>
            <person name="Tice H."/>
            <person name="Cheng J.F."/>
            <person name="Tapia R."/>
            <person name="Han C."/>
            <person name="Goodwin L."/>
            <person name="Pitluck S."/>
            <person name="Liolios K."/>
            <person name="Pagani I."/>
            <person name="Ivanova N."/>
            <person name="Huntemann M."/>
            <person name="Mavromatis K."/>
            <person name="Mikhailova N."/>
            <person name="Pati A."/>
            <person name="Chen A."/>
            <person name="Palaniappan K."/>
            <person name="Land M."/>
            <person name="Hauser L."/>
            <person name="Brambilla E.M."/>
            <person name="Rohde M."/>
            <person name="Verbarg S."/>
            <person name="Goker M."/>
            <person name="Bristow J."/>
            <person name="Eisen J.A."/>
            <person name="Markowitz V."/>
            <person name="Hugenholtz P."/>
            <person name="Kyrpides N.C."/>
            <person name="Klenk H.P."/>
            <person name="Woyke T."/>
        </authorList>
    </citation>
    <scope>NUCLEOTIDE SEQUENCE [LARGE SCALE GENOMIC DNA]</scope>
    <source>
        <strain evidence="3">ATCC 27775 / DSM 1100 / LMG 10767 / O</strain>
    </source>
</reference>
<dbReference type="eggNOG" id="COG0667">
    <property type="taxonomic scope" value="Bacteria"/>
</dbReference>
<dbReference type="AlphaFoldDB" id="F4L454"/>
<dbReference type="SUPFAM" id="SSF51430">
    <property type="entry name" value="NAD(P)-linked oxidoreductase"/>
    <property type="match status" value="1"/>
</dbReference>
<dbReference type="EMBL" id="CP002691">
    <property type="protein sequence ID" value="AEE50752.1"/>
    <property type="molecule type" value="Genomic_DNA"/>
</dbReference>
<evidence type="ECO:0000259" key="1">
    <source>
        <dbReference type="Pfam" id="PF00248"/>
    </source>
</evidence>
<organism evidence="2 3">
    <name type="scientific">Haliscomenobacter hydrossis (strain ATCC 27775 / DSM 1100 / LMG 10767 / O)</name>
    <dbReference type="NCBI Taxonomy" id="760192"/>
    <lineage>
        <taxon>Bacteria</taxon>
        <taxon>Pseudomonadati</taxon>
        <taxon>Bacteroidota</taxon>
        <taxon>Saprospiria</taxon>
        <taxon>Saprospirales</taxon>
        <taxon>Haliscomenobacteraceae</taxon>
        <taxon>Haliscomenobacter</taxon>
    </lineage>
</organism>
<dbReference type="OrthoDB" id="9773828at2"/>
<dbReference type="STRING" id="760192.Halhy_2887"/>
<dbReference type="Gene3D" id="3.20.20.100">
    <property type="entry name" value="NADP-dependent oxidoreductase domain"/>
    <property type="match status" value="1"/>
</dbReference>
<dbReference type="KEGG" id="hhy:Halhy_2887"/>
<sequence>MIDISLLQSQLHLGLGCSTFGGSKSAKEAKLILNLAFEEGINYFDLARSYGYGNAEAIVGDFIHGKRDKVFICSKFGILPPDPSSVKVKLIGLARTVKRMVPGLSSVVRQSAAQSFSKTVFTPELAQKSLHDSLRALKTDYLDLFLLHECSTSDVMREDVAAYLEKERSAGKIRHWGGTFLADANLKELLNIKTNIDALQFSFVDHQTFLKQKTDSLRILFSVFSMAPRFSNQVGEGISVVLSKHNEFERSFLQACHDLERGVILASMSSKEHIRQNLSLMANYKNILIE</sequence>
<dbReference type="RefSeq" id="WP_013765298.1">
    <property type="nucleotide sequence ID" value="NC_015510.1"/>
</dbReference>
<dbReference type="InterPro" id="IPR036812">
    <property type="entry name" value="NAD(P)_OxRdtase_dom_sf"/>
</dbReference>
<feature type="domain" description="NADP-dependent oxidoreductase" evidence="1">
    <location>
        <begin position="13"/>
        <end position="202"/>
    </location>
</feature>
<evidence type="ECO:0000313" key="3">
    <source>
        <dbReference type="Proteomes" id="UP000008461"/>
    </source>
</evidence>
<reference key="2">
    <citation type="submission" date="2011-04" db="EMBL/GenBank/DDBJ databases">
        <title>Complete sequence of chromosome of Haliscomenobacter hydrossis DSM 1100.</title>
        <authorList>
            <consortium name="US DOE Joint Genome Institute (JGI-PGF)"/>
            <person name="Lucas S."/>
            <person name="Han J."/>
            <person name="Lapidus A."/>
            <person name="Bruce D."/>
            <person name="Goodwin L."/>
            <person name="Pitluck S."/>
            <person name="Peters L."/>
            <person name="Kyrpides N."/>
            <person name="Mavromatis K."/>
            <person name="Ivanova N."/>
            <person name="Ovchinnikova G."/>
            <person name="Pagani I."/>
            <person name="Daligault H."/>
            <person name="Detter J.C."/>
            <person name="Han C."/>
            <person name="Land M."/>
            <person name="Hauser L."/>
            <person name="Markowitz V."/>
            <person name="Cheng J.-F."/>
            <person name="Hugenholtz P."/>
            <person name="Woyke T."/>
            <person name="Wu D."/>
            <person name="Verbarg S."/>
            <person name="Frueling A."/>
            <person name="Brambilla E."/>
            <person name="Klenk H.-P."/>
            <person name="Eisen J.A."/>
        </authorList>
    </citation>
    <scope>NUCLEOTIDE SEQUENCE</scope>
    <source>
        <strain>DSM 1100</strain>
    </source>
</reference>
<dbReference type="PANTHER" id="PTHR43312:SF1">
    <property type="entry name" value="NADP-DEPENDENT OXIDOREDUCTASE DOMAIN-CONTAINING PROTEIN"/>
    <property type="match status" value="1"/>
</dbReference>
<evidence type="ECO:0000313" key="2">
    <source>
        <dbReference type="EMBL" id="AEE50752.1"/>
    </source>
</evidence>
<dbReference type="Pfam" id="PF00248">
    <property type="entry name" value="Aldo_ket_red"/>
    <property type="match status" value="1"/>
</dbReference>
<name>F4L454_HALH1</name>